<organism evidence="2 4">
    <name type="scientific">Mycobacterium talmoniae</name>
    <dbReference type="NCBI Taxonomy" id="1858794"/>
    <lineage>
        <taxon>Bacteria</taxon>
        <taxon>Bacillati</taxon>
        <taxon>Actinomycetota</taxon>
        <taxon>Actinomycetes</taxon>
        <taxon>Mycobacteriales</taxon>
        <taxon>Mycobacteriaceae</taxon>
        <taxon>Mycobacterium</taxon>
    </lineage>
</organism>
<protein>
    <recommendedName>
        <fullName evidence="1">SnoaL-like domain-containing protein</fullName>
    </recommendedName>
</protein>
<gene>
    <name evidence="2" type="ORF">BKN37_04055</name>
    <name evidence="3" type="ORF">C1Y40_01565</name>
</gene>
<dbReference type="RefSeq" id="WP_071021919.1">
    <property type="nucleotide sequence ID" value="NZ_MLQM01000011.1"/>
</dbReference>
<dbReference type="EMBL" id="PPEA01000220">
    <property type="protein sequence ID" value="PQM48220.1"/>
    <property type="molecule type" value="Genomic_DNA"/>
</dbReference>
<comment type="caution">
    <text evidence="2">The sequence shown here is derived from an EMBL/GenBank/DDBJ whole genome shotgun (WGS) entry which is preliminary data.</text>
</comment>
<dbReference type="Proteomes" id="UP000238296">
    <property type="component" value="Unassembled WGS sequence"/>
</dbReference>
<dbReference type="AlphaFoldDB" id="A0A1S1NNX2"/>
<proteinExistence type="predicted"/>
<dbReference type="PANTHER" id="PTHR41252">
    <property type="entry name" value="BLR2505 PROTEIN"/>
    <property type="match status" value="1"/>
</dbReference>
<dbReference type="Gene3D" id="3.10.450.50">
    <property type="match status" value="1"/>
</dbReference>
<reference evidence="3" key="3">
    <citation type="submission" date="2018-01" db="EMBL/GenBank/DDBJ databases">
        <authorList>
            <person name="Gaut B.S."/>
            <person name="Morton B.R."/>
            <person name="Clegg M.T."/>
            <person name="Duvall M.R."/>
        </authorList>
    </citation>
    <scope>NUCLEOTIDE SEQUENCE</scope>
    <source>
        <strain evidence="3">ATCC BAA-2683</strain>
    </source>
</reference>
<dbReference type="Pfam" id="PF12680">
    <property type="entry name" value="SnoaL_2"/>
    <property type="match status" value="1"/>
</dbReference>
<dbReference type="SUPFAM" id="SSF54427">
    <property type="entry name" value="NTF2-like"/>
    <property type="match status" value="1"/>
</dbReference>
<dbReference type="Proteomes" id="UP000179734">
    <property type="component" value="Unassembled WGS sequence"/>
</dbReference>
<keyword evidence="4" id="KW-1185">Reference proteome</keyword>
<reference evidence="3 5" key="2">
    <citation type="journal article" date="2017" name="Int. J. Syst. Evol. Microbiol.">
        <title>Mycobacterium talmoniae sp. nov., a slowly growing mycobacterium isolated from human respiratory samples.</title>
        <authorList>
            <person name="Davidson R.M."/>
            <person name="DeGroote M.A."/>
            <person name="Marola J.L."/>
            <person name="Buss S."/>
            <person name="Jones V."/>
            <person name="McNeil M.R."/>
            <person name="Freifeld A.G."/>
            <person name="Elaine Epperson L."/>
            <person name="Hasan N.A."/>
            <person name="Jackson M."/>
            <person name="Iwen P.C."/>
            <person name="Salfinger M."/>
            <person name="Strong M."/>
        </authorList>
    </citation>
    <scope>NUCLEOTIDE SEQUENCE [LARGE SCALE GENOMIC DNA]</scope>
    <source>
        <strain evidence="3 5">ATCC BAA-2683</strain>
    </source>
</reference>
<evidence type="ECO:0000313" key="2">
    <source>
        <dbReference type="EMBL" id="OHV05874.1"/>
    </source>
</evidence>
<dbReference type="CDD" id="cd00531">
    <property type="entry name" value="NTF2_like"/>
    <property type="match status" value="1"/>
</dbReference>
<evidence type="ECO:0000313" key="3">
    <source>
        <dbReference type="EMBL" id="PQM48220.1"/>
    </source>
</evidence>
<dbReference type="PANTHER" id="PTHR41252:SF1">
    <property type="entry name" value="BLR2505 PROTEIN"/>
    <property type="match status" value="1"/>
</dbReference>
<name>A0A1S1NNX2_9MYCO</name>
<sequence length="126" mass="14144">MSNVDTARSAYQAFSRGDLAALKEFYAPDAVWYSSDEIEPGGEVRGRDEIIDMMARLPEYWNTVTIEPREYIDGGEYVVAIGTQRFANDKGSEESPFVNVLRFDRDGKVVRGEFHADSAKIAKLQA</sequence>
<feature type="domain" description="SnoaL-like" evidence="1">
    <location>
        <begin position="8"/>
        <end position="111"/>
    </location>
</feature>
<reference evidence="2 4" key="1">
    <citation type="submission" date="2016-10" db="EMBL/GenBank/DDBJ databases">
        <title>Genome sequence of Mycobacterium talmonii.</title>
        <authorList>
            <person name="Greninger A.L."/>
            <person name="Elliott B."/>
            <person name="Vasireddy S."/>
            <person name="Vasireddy R."/>
        </authorList>
    </citation>
    <scope>NUCLEOTIDE SEQUENCE [LARGE SCALE GENOMIC DNA]</scope>
    <source>
        <strain evidence="2">MO-5499</strain>
        <strain evidence="4">NE-TNMC-100812</strain>
    </source>
</reference>
<dbReference type="InterPro" id="IPR032710">
    <property type="entry name" value="NTF2-like_dom_sf"/>
</dbReference>
<evidence type="ECO:0000259" key="1">
    <source>
        <dbReference type="Pfam" id="PF12680"/>
    </source>
</evidence>
<evidence type="ECO:0000313" key="5">
    <source>
        <dbReference type="Proteomes" id="UP000238296"/>
    </source>
</evidence>
<dbReference type="EMBL" id="MLQM01000011">
    <property type="protein sequence ID" value="OHV05874.1"/>
    <property type="molecule type" value="Genomic_DNA"/>
</dbReference>
<dbReference type="InterPro" id="IPR037401">
    <property type="entry name" value="SnoaL-like"/>
</dbReference>
<accession>A0A1S1NNX2</accession>
<evidence type="ECO:0000313" key="4">
    <source>
        <dbReference type="Proteomes" id="UP000179734"/>
    </source>
</evidence>